<name>A0ACB8SM69_9AGAM</name>
<keyword evidence="2" id="KW-1185">Reference proteome</keyword>
<comment type="caution">
    <text evidence="1">The sequence shown here is derived from an EMBL/GenBank/DDBJ whole genome shotgun (WGS) entry which is preliminary data.</text>
</comment>
<organism evidence="1 2">
    <name type="scientific">Artomyces pyxidatus</name>
    <dbReference type="NCBI Taxonomy" id="48021"/>
    <lineage>
        <taxon>Eukaryota</taxon>
        <taxon>Fungi</taxon>
        <taxon>Dikarya</taxon>
        <taxon>Basidiomycota</taxon>
        <taxon>Agaricomycotina</taxon>
        <taxon>Agaricomycetes</taxon>
        <taxon>Russulales</taxon>
        <taxon>Auriscalpiaceae</taxon>
        <taxon>Artomyces</taxon>
    </lineage>
</organism>
<reference evidence="1" key="2">
    <citation type="journal article" date="2022" name="New Phytol.">
        <title>Evolutionary transition to the ectomycorrhizal habit in the genomes of a hyperdiverse lineage of mushroom-forming fungi.</title>
        <authorList>
            <person name="Looney B."/>
            <person name="Miyauchi S."/>
            <person name="Morin E."/>
            <person name="Drula E."/>
            <person name="Courty P.E."/>
            <person name="Kohler A."/>
            <person name="Kuo A."/>
            <person name="LaButti K."/>
            <person name="Pangilinan J."/>
            <person name="Lipzen A."/>
            <person name="Riley R."/>
            <person name="Andreopoulos W."/>
            <person name="He G."/>
            <person name="Johnson J."/>
            <person name="Nolan M."/>
            <person name="Tritt A."/>
            <person name="Barry K.W."/>
            <person name="Grigoriev I.V."/>
            <person name="Nagy L.G."/>
            <person name="Hibbett D."/>
            <person name="Henrissat B."/>
            <person name="Matheny P.B."/>
            <person name="Labbe J."/>
            <person name="Martin F.M."/>
        </authorList>
    </citation>
    <scope>NUCLEOTIDE SEQUENCE</scope>
    <source>
        <strain evidence="1">HHB10654</strain>
    </source>
</reference>
<dbReference type="Proteomes" id="UP000814140">
    <property type="component" value="Unassembled WGS sequence"/>
</dbReference>
<reference evidence="1" key="1">
    <citation type="submission" date="2021-03" db="EMBL/GenBank/DDBJ databases">
        <authorList>
            <consortium name="DOE Joint Genome Institute"/>
            <person name="Ahrendt S."/>
            <person name="Looney B.P."/>
            <person name="Miyauchi S."/>
            <person name="Morin E."/>
            <person name="Drula E."/>
            <person name="Courty P.E."/>
            <person name="Chicoki N."/>
            <person name="Fauchery L."/>
            <person name="Kohler A."/>
            <person name="Kuo A."/>
            <person name="Labutti K."/>
            <person name="Pangilinan J."/>
            <person name="Lipzen A."/>
            <person name="Riley R."/>
            <person name="Andreopoulos W."/>
            <person name="He G."/>
            <person name="Johnson J."/>
            <person name="Barry K.W."/>
            <person name="Grigoriev I.V."/>
            <person name="Nagy L."/>
            <person name="Hibbett D."/>
            <person name="Henrissat B."/>
            <person name="Matheny P.B."/>
            <person name="Labbe J."/>
            <person name="Martin F."/>
        </authorList>
    </citation>
    <scope>NUCLEOTIDE SEQUENCE</scope>
    <source>
        <strain evidence="1">HHB10654</strain>
    </source>
</reference>
<accession>A0ACB8SM69</accession>
<protein>
    <submittedName>
        <fullName evidence="1">Uncharacterized protein</fullName>
    </submittedName>
</protein>
<dbReference type="EMBL" id="MU277246">
    <property type="protein sequence ID" value="KAI0057515.1"/>
    <property type="molecule type" value="Genomic_DNA"/>
</dbReference>
<sequence length="1028" mass="116266">MQVNPLKAWLPYRDFFLDEMIRLEGLGSAAVEETTGLPTCFDCNCSGASLRCIECLAPHVRCDSCMATAHRLSPLHRIQRWNGEFFSDYSLSQAGLVVQLGHDGLPCPHPQPMATPLTVIDLTGVHQVHYSLCACGIVGAAHAFVQLLRARWWPATVSRPRTVVTMRTLRLFHALTLQSKLNAYDFWNGLVRITDGAGLKSVKYRYKEFLRCIRCYRHLRMVKRGGRAHYPEGISGTKAGELVVACPACPDPSTNLPEGWDSVPESERWKYALLLAIDANFKLKRKNRKTHDVQLMNGWSYFVEENAYQEHLAKHKDEAEMKYCSSTHSAWSSANMPGDKHFAVNGVGAAICARHLFYRAQGVGDLQRGERYMNMDYVVLSSLTHTRGANDLNTFFFSYDISCQWNVNFYRRLAERFPDHALMNTGKTVTFLIPKFHLLAHGQSCQLNFSLNYTEGVARTCGEGIEAGWADTNGAALSTREMSPGFRHEALDDLFGAINWRKTVTMGEYLLKGLRDAHPQFVKKMKIHNEFQATFPTEVITEWEQVLHAWEKDHKRVNPYKEPESCESLFTRFVRLELGEEEAEEAARGAMALHEMSASVFLSTGFELEEQQYARAKKAHPTPTEKASLQTKRNTLQHRIQKWRAVQLIYMPGCASIISPETLTEAPSTSRGSRRSGEVFKPETFKLYLPSALPEGLRTSGCTSGLVAKELRLREGDADDALHQIRRQLRVRLAFVHHKKIHVDGPGQHAQTRAHTTYNRITEKLRRYVTRYRRSRAALEILQPGGSWATKLLPLLEEDIRSPTMEEEGLGEGQRELSWIWRVQQLDERDLPQASDEDVHEGMRAEWAQGRARARRWDEEVQTRLEEMRRTVTSLIARANAWTSRIDLRPDALPDIKRGLNAYAHRQAAIYMGLARSFYRLWDPAVKGLGLSVEWPATLLATTSPLPAPDEPIVVVHGHDQDWESDDEDEGIASVGAQVPMRVAVADRAVEISVESCWDSDSDSDASSDSGDLSQDTGNAEDNMYHTL</sequence>
<evidence type="ECO:0000313" key="1">
    <source>
        <dbReference type="EMBL" id="KAI0057515.1"/>
    </source>
</evidence>
<proteinExistence type="predicted"/>
<evidence type="ECO:0000313" key="2">
    <source>
        <dbReference type="Proteomes" id="UP000814140"/>
    </source>
</evidence>
<gene>
    <name evidence="1" type="ORF">BV25DRAFT_1812302</name>
</gene>